<dbReference type="PANTHER" id="PTHR33602">
    <property type="entry name" value="REGULATORY PROTEIN RECX FAMILY PROTEIN"/>
    <property type="match status" value="1"/>
</dbReference>
<dbReference type="AlphaFoldDB" id="A0A135YXC0"/>
<name>A0A135YXC0_9FIRM</name>
<dbReference type="InterPro" id="IPR036388">
    <property type="entry name" value="WH-like_DNA-bd_sf"/>
</dbReference>
<evidence type="ECO:0000259" key="6">
    <source>
        <dbReference type="Pfam" id="PF02631"/>
    </source>
</evidence>
<dbReference type="NCBIfam" id="NF001058">
    <property type="entry name" value="PRK00117.4-1"/>
    <property type="match status" value="1"/>
</dbReference>
<dbReference type="EMBL" id="LSQZ01000014">
    <property type="protein sequence ID" value="KXI14053.1"/>
    <property type="molecule type" value="Genomic_DNA"/>
</dbReference>
<dbReference type="HAMAP" id="MF_01114">
    <property type="entry name" value="RecX"/>
    <property type="match status" value="1"/>
</dbReference>
<evidence type="ECO:0000259" key="8">
    <source>
        <dbReference type="Pfam" id="PF21982"/>
    </source>
</evidence>
<comment type="caution">
    <text evidence="9">The sequence shown here is derived from an EMBL/GenBank/DDBJ whole genome shotgun (WGS) entry which is preliminary data.</text>
</comment>
<dbReference type="InterPro" id="IPR053924">
    <property type="entry name" value="RecX_HTH_2nd"/>
</dbReference>
<keyword evidence="4 5" id="KW-0963">Cytoplasm</keyword>
<evidence type="ECO:0000256" key="1">
    <source>
        <dbReference type="ARBA" id="ARBA00004496"/>
    </source>
</evidence>
<evidence type="ECO:0000313" key="10">
    <source>
        <dbReference type="Proteomes" id="UP000070326"/>
    </source>
</evidence>
<dbReference type="GO" id="GO:0006282">
    <property type="term" value="P:regulation of DNA repair"/>
    <property type="evidence" value="ECO:0007669"/>
    <property type="project" value="UniProtKB-UniRule"/>
</dbReference>
<organism evidence="9 10">
    <name type="scientific">Peptostreptococcus anaerobius</name>
    <dbReference type="NCBI Taxonomy" id="1261"/>
    <lineage>
        <taxon>Bacteria</taxon>
        <taxon>Bacillati</taxon>
        <taxon>Bacillota</taxon>
        <taxon>Clostridia</taxon>
        <taxon>Peptostreptococcales</taxon>
        <taxon>Peptostreptococcaceae</taxon>
        <taxon>Peptostreptococcus</taxon>
    </lineage>
</organism>
<comment type="similarity">
    <text evidence="2 5">Belongs to the RecX family.</text>
</comment>
<proteinExistence type="inferred from homology"/>
<dbReference type="eggNOG" id="COG2137">
    <property type="taxonomic scope" value="Bacteria"/>
</dbReference>
<feature type="domain" description="RecX third three-helical" evidence="7">
    <location>
        <begin position="173"/>
        <end position="220"/>
    </location>
</feature>
<dbReference type="PANTHER" id="PTHR33602:SF1">
    <property type="entry name" value="REGULATORY PROTEIN RECX FAMILY PROTEIN"/>
    <property type="match status" value="1"/>
</dbReference>
<comment type="function">
    <text evidence="5">Modulates RecA activity.</text>
</comment>
<dbReference type="Gene3D" id="1.10.10.10">
    <property type="entry name" value="Winged helix-like DNA-binding domain superfamily/Winged helix DNA-binding domain"/>
    <property type="match status" value="3"/>
</dbReference>
<dbReference type="Proteomes" id="UP000070326">
    <property type="component" value="Unassembled WGS sequence"/>
</dbReference>
<comment type="subcellular location">
    <subcellularLocation>
        <location evidence="1 5">Cytoplasm</location>
    </subcellularLocation>
</comment>
<protein>
    <recommendedName>
        <fullName evidence="3 5">Regulatory protein RecX</fullName>
    </recommendedName>
</protein>
<gene>
    <name evidence="5" type="primary">recX</name>
    <name evidence="9" type="ORF">HMPREF3195_00384</name>
</gene>
<feature type="domain" description="RecX second three-helical" evidence="6">
    <location>
        <begin position="126"/>
        <end position="166"/>
    </location>
</feature>
<evidence type="ECO:0000256" key="3">
    <source>
        <dbReference type="ARBA" id="ARBA00018111"/>
    </source>
</evidence>
<dbReference type="GO" id="GO:0005737">
    <property type="term" value="C:cytoplasm"/>
    <property type="evidence" value="ECO:0007669"/>
    <property type="project" value="UniProtKB-SubCell"/>
</dbReference>
<dbReference type="PATRIC" id="fig|1261.5.peg.390"/>
<feature type="domain" description="RecX first three-helical" evidence="8">
    <location>
        <begin position="81"/>
        <end position="118"/>
    </location>
</feature>
<dbReference type="STRING" id="1261.HMPREF3195_00384"/>
<dbReference type="Pfam" id="PF21982">
    <property type="entry name" value="RecX_HTH1"/>
    <property type="match status" value="1"/>
</dbReference>
<dbReference type="Pfam" id="PF02631">
    <property type="entry name" value="RecX_HTH2"/>
    <property type="match status" value="1"/>
</dbReference>
<evidence type="ECO:0000313" key="9">
    <source>
        <dbReference type="EMBL" id="KXI14053.1"/>
    </source>
</evidence>
<evidence type="ECO:0000256" key="4">
    <source>
        <dbReference type="ARBA" id="ARBA00022490"/>
    </source>
</evidence>
<evidence type="ECO:0000256" key="2">
    <source>
        <dbReference type="ARBA" id="ARBA00009695"/>
    </source>
</evidence>
<evidence type="ECO:0000259" key="7">
    <source>
        <dbReference type="Pfam" id="PF21981"/>
    </source>
</evidence>
<evidence type="ECO:0000256" key="5">
    <source>
        <dbReference type="HAMAP-Rule" id="MF_01114"/>
    </source>
</evidence>
<reference evidence="9 10" key="1">
    <citation type="submission" date="2016-02" db="EMBL/GenBank/DDBJ databases">
        <authorList>
            <person name="Wen L."/>
            <person name="He K."/>
            <person name="Yang H."/>
        </authorList>
    </citation>
    <scope>NUCLEOTIDE SEQUENCE [LARGE SCALE GENOMIC DNA]</scope>
    <source>
        <strain evidence="9 10">MJR8628A</strain>
    </source>
</reference>
<dbReference type="InterPro" id="IPR003783">
    <property type="entry name" value="Regulatory_RecX"/>
</dbReference>
<dbReference type="Pfam" id="PF21981">
    <property type="entry name" value="RecX_HTH3"/>
    <property type="match status" value="1"/>
</dbReference>
<accession>A0A135YXC0</accession>
<dbReference type="InterPro" id="IPR053925">
    <property type="entry name" value="RecX_HTH_3rd"/>
</dbReference>
<dbReference type="InterPro" id="IPR053926">
    <property type="entry name" value="RecX_HTH_1st"/>
</dbReference>
<sequence>MGRLDSGRLTHYILLEAIYLAKITAIEFQKKNKDRVNLYLDGQYFMSLYAELIYKFKLEKGQDINIEDLTEVIKNDDFEKAKNKALNSISKAEKSEKRLRGKLAGEFAPEIIDKVVEFMKKYSFIDDERYADRIVNNDLNFKKLGKNRIKQNLYSKGISSSDIDRAISNVDRDVELENAIILAKKRMSKLKNEEPRKKRSKIYQHLAYKGFDYNTINSALRRVLDEEDDFLE</sequence>